<dbReference type="GO" id="GO:0043811">
    <property type="term" value="F:phosphate:acyl-[acyl carrier protein] acyltransferase activity"/>
    <property type="evidence" value="ECO:0007669"/>
    <property type="project" value="UniProtKB-EC"/>
</dbReference>
<name>A0A382DHT3_9ZZZZ</name>
<keyword evidence="3" id="KW-0963">Cytoplasm</keyword>
<dbReference type="Pfam" id="PF02504">
    <property type="entry name" value="FA_synthesis"/>
    <property type="match status" value="1"/>
</dbReference>
<comment type="subunit">
    <text evidence="10">Homodimer. Probably interacts with PlsY.</text>
</comment>
<sequence length="210" mass="21877">VTITVAVDMMSGDRGLQVTAPAVSQALGRMPDLFVIAVGEQAAMASALEELQNADRLCFVAASEVVEMNEPAAMAVRAKKDSSLRVSINQVAEGAADACVSSGNTGALMATARFVLKTLSGIDRPAIVSALPRADGHVHVLDLGANVESSPQHLLQFGMMGSSLVRSLEGIREPTVALLNIGSEEIKGNNTVKAAAELFQDSPLNFVGYV</sequence>
<dbReference type="EMBL" id="UINC01039347">
    <property type="protein sequence ID" value="SVB37699.1"/>
    <property type="molecule type" value="Genomic_DNA"/>
</dbReference>
<proteinExistence type="inferred from homology"/>
<dbReference type="SUPFAM" id="SSF53659">
    <property type="entry name" value="Isocitrate/Isopropylmalate dehydrogenase-like"/>
    <property type="match status" value="1"/>
</dbReference>
<comment type="subcellular location">
    <subcellularLocation>
        <location evidence="2">Cytoplasm</location>
    </subcellularLocation>
</comment>
<keyword evidence="5" id="KW-0808">Transferase</keyword>
<evidence type="ECO:0000256" key="5">
    <source>
        <dbReference type="ARBA" id="ARBA00022679"/>
    </source>
</evidence>
<evidence type="ECO:0000256" key="8">
    <source>
        <dbReference type="ARBA" id="ARBA00023264"/>
    </source>
</evidence>
<comment type="catalytic activity">
    <reaction evidence="1">
        <text>a fatty acyl-[ACP] + phosphate = an acyl phosphate + holo-[ACP]</text>
        <dbReference type="Rhea" id="RHEA:42292"/>
        <dbReference type="Rhea" id="RHEA-COMP:9685"/>
        <dbReference type="Rhea" id="RHEA-COMP:14125"/>
        <dbReference type="ChEBI" id="CHEBI:43474"/>
        <dbReference type="ChEBI" id="CHEBI:59918"/>
        <dbReference type="ChEBI" id="CHEBI:64479"/>
        <dbReference type="ChEBI" id="CHEBI:138651"/>
        <dbReference type="EC" id="2.3.1.274"/>
    </reaction>
</comment>
<dbReference type="AlphaFoldDB" id="A0A382DHT3"/>
<keyword evidence="7" id="KW-0594">Phospholipid biosynthesis</keyword>
<evidence type="ECO:0000256" key="1">
    <source>
        <dbReference type="ARBA" id="ARBA00001232"/>
    </source>
</evidence>
<dbReference type="InterPro" id="IPR003664">
    <property type="entry name" value="FA_synthesis"/>
</dbReference>
<accession>A0A382DHT3</accession>
<dbReference type="PANTHER" id="PTHR30100:SF1">
    <property type="entry name" value="PHOSPHATE ACYLTRANSFERASE"/>
    <property type="match status" value="1"/>
</dbReference>
<gene>
    <name evidence="11" type="ORF">METZ01_LOCUS190553</name>
</gene>
<protein>
    <recommendedName>
        <fullName evidence="9">phosphate acyltransferase</fullName>
        <ecNumber evidence="9">2.3.1.274</ecNumber>
    </recommendedName>
</protein>
<keyword evidence="4" id="KW-0444">Lipid biosynthesis</keyword>
<dbReference type="GO" id="GO:0008654">
    <property type="term" value="P:phospholipid biosynthetic process"/>
    <property type="evidence" value="ECO:0007669"/>
    <property type="project" value="UniProtKB-KW"/>
</dbReference>
<dbReference type="InterPro" id="IPR012281">
    <property type="entry name" value="Phospholipid_synth_PlsX-like"/>
</dbReference>
<evidence type="ECO:0000256" key="6">
    <source>
        <dbReference type="ARBA" id="ARBA00023098"/>
    </source>
</evidence>
<dbReference type="HAMAP" id="MF_00019">
    <property type="entry name" value="PlsX"/>
    <property type="match status" value="1"/>
</dbReference>
<evidence type="ECO:0000256" key="7">
    <source>
        <dbReference type="ARBA" id="ARBA00023209"/>
    </source>
</evidence>
<evidence type="ECO:0000256" key="10">
    <source>
        <dbReference type="ARBA" id="ARBA00046608"/>
    </source>
</evidence>
<organism evidence="11">
    <name type="scientific">marine metagenome</name>
    <dbReference type="NCBI Taxonomy" id="408172"/>
    <lineage>
        <taxon>unclassified sequences</taxon>
        <taxon>metagenomes</taxon>
        <taxon>ecological metagenomes</taxon>
    </lineage>
</organism>
<reference evidence="11" key="1">
    <citation type="submission" date="2018-05" db="EMBL/GenBank/DDBJ databases">
        <authorList>
            <person name="Lanie J.A."/>
            <person name="Ng W.-L."/>
            <person name="Kazmierczak K.M."/>
            <person name="Andrzejewski T.M."/>
            <person name="Davidsen T.M."/>
            <person name="Wayne K.J."/>
            <person name="Tettelin H."/>
            <person name="Glass J.I."/>
            <person name="Rusch D."/>
            <person name="Podicherti R."/>
            <person name="Tsui H.-C.T."/>
            <person name="Winkler M.E."/>
        </authorList>
    </citation>
    <scope>NUCLEOTIDE SEQUENCE</scope>
</reference>
<evidence type="ECO:0000256" key="2">
    <source>
        <dbReference type="ARBA" id="ARBA00004496"/>
    </source>
</evidence>
<dbReference type="Gene3D" id="3.40.718.10">
    <property type="entry name" value="Isopropylmalate Dehydrogenase"/>
    <property type="match status" value="1"/>
</dbReference>
<dbReference type="GO" id="GO:0006633">
    <property type="term" value="P:fatty acid biosynthetic process"/>
    <property type="evidence" value="ECO:0007669"/>
    <property type="project" value="InterPro"/>
</dbReference>
<dbReference type="GO" id="GO:0005737">
    <property type="term" value="C:cytoplasm"/>
    <property type="evidence" value="ECO:0007669"/>
    <property type="project" value="UniProtKB-SubCell"/>
</dbReference>
<feature type="non-terminal residue" evidence="11">
    <location>
        <position position="1"/>
    </location>
</feature>
<evidence type="ECO:0000313" key="11">
    <source>
        <dbReference type="EMBL" id="SVB37699.1"/>
    </source>
</evidence>
<evidence type="ECO:0000256" key="4">
    <source>
        <dbReference type="ARBA" id="ARBA00022516"/>
    </source>
</evidence>
<evidence type="ECO:0000256" key="9">
    <source>
        <dbReference type="ARBA" id="ARBA00024069"/>
    </source>
</evidence>
<dbReference type="PANTHER" id="PTHR30100">
    <property type="entry name" value="FATTY ACID/PHOSPHOLIPID SYNTHESIS PROTEIN PLSX"/>
    <property type="match status" value="1"/>
</dbReference>
<dbReference type="EC" id="2.3.1.274" evidence="9"/>
<keyword evidence="6" id="KW-0443">Lipid metabolism</keyword>
<keyword evidence="8" id="KW-1208">Phospholipid metabolism</keyword>
<evidence type="ECO:0000256" key="3">
    <source>
        <dbReference type="ARBA" id="ARBA00022490"/>
    </source>
</evidence>
<feature type="non-terminal residue" evidence="11">
    <location>
        <position position="210"/>
    </location>
</feature>